<accession>A0A3L6FE91</accession>
<feature type="compositionally biased region" description="Low complexity" evidence="1">
    <location>
        <begin position="41"/>
        <end position="50"/>
    </location>
</feature>
<protein>
    <submittedName>
        <fullName evidence="2">Uncharacterized protein</fullName>
    </submittedName>
</protein>
<evidence type="ECO:0000313" key="3">
    <source>
        <dbReference type="Proteomes" id="UP000251960"/>
    </source>
</evidence>
<reference evidence="2 3" key="1">
    <citation type="journal article" date="2018" name="Nat. Genet.">
        <title>Extensive intraspecific gene order and gene structural variations between Mo17 and other maize genomes.</title>
        <authorList>
            <person name="Sun S."/>
            <person name="Zhou Y."/>
            <person name="Chen J."/>
            <person name="Shi J."/>
            <person name="Zhao H."/>
            <person name="Zhao H."/>
            <person name="Song W."/>
            <person name="Zhang M."/>
            <person name="Cui Y."/>
            <person name="Dong X."/>
            <person name="Liu H."/>
            <person name="Ma X."/>
            <person name="Jiao Y."/>
            <person name="Wang B."/>
            <person name="Wei X."/>
            <person name="Stein J.C."/>
            <person name="Glaubitz J.C."/>
            <person name="Lu F."/>
            <person name="Yu G."/>
            <person name="Liang C."/>
            <person name="Fengler K."/>
            <person name="Li B."/>
            <person name="Rafalski A."/>
            <person name="Schnable P.S."/>
            <person name="Ware D.H."/>
            <person name="Buckler E.S."/>
            <person name="Lai J."/>
        </authorList>
    </citation>
    <scope>NUCLEOTIDE SEQUENCE [LARGE SCALE GENOMIC DNA]</scope>
    <source>
        <strain evidence="3">cv. Missouri 17</strain>
        <tissue evidence="2">Seedling</tissue>
    </source>
</reference>
<dbReference type="AlphaFoldDB" id="A0A3L6FE91"/>
<evidence type="ECO:0000256" key="1">
    <source>
        <dbReference type="SAM" id="MobiDB-lite"/>
    </source>
</evidence>
<sequence>MSPVAVGVAGGRIRSEQTGDAKRKFPGGYYREEDDQKRRCNNNVVRQVVDQRPRKTTSKRSERKRASYWKGASWLRDD</sequence>
<comment type="caution">
    <text evidence="2">The sequence shown here is derived from an EMBL/GenBank/DDBJ whole genome shotgun (WGS) entry which is preliminary data.</text>
</comment>
<feature type="compositionally biased region" description="Basic residues" evidence="1">
    <location>
        <begin position="54"/>
        <end position="67"/>
    </location>
</feature>
<dbReference type="EMBL" id="NCVQ01000004">
    <property type="protein sequence ID" value="PWZ31554.1"/>
    <property type="molecule type" value="Genomic_DNA"/>
</dbReference>
<organism evidence="2 3">
    <name type="scientific">Zea mays</name>
    <name type="common">Maize</name>
    <dbReference type="NCBI Taxonomy" id="4577"/>
    <lineage>
        <taxon>Eukaryota</taxon>
        <taxon>Viridiplantae</taxon>
        <taxon>Streptophyta</taxon>
        <taxon>Embryophyta</taxon>
        <taxon>Tracheophyta</taxon>
        <taxon>Spermatophyta</taxon>
        <taxon>Magnoliopsida</taxon>
        <taxon>Liliopsida</taxon>
        <taxon>Poales</taxon>
        <taxon>Poaceae</taxon>
        <taxon>PACMAD clade</taxon>
        <taxon>Panicoideae</taxon>
        <taxon>Andropogonodae</taxon>
        <taxon>Andropogoneae</taxon>
        <taxon>Tripsacinae</taxon>
        <taxon>Zea</taxon>
    </lineage>
</organism>
<proteinExistence type="predicted"/>
<feature type="region of interest" description="Disordered" evidence="1">
    <location>
        <begin position="1"/>
        <end position="78"/>
    </location>
</feature>
<name>A0A3L6FE91_MAIZE</name>
<feature type="compositionally biased region" description="Basic and acidic residues" evidence="1">
    <location>
        <begin position="13"/>
        <end position="23"/>
    </location>
</feature>
<evidence type="ECO:0000313" key="2">
    <source>
        <dbReference type="EMBL" id="PWZ31554.1"/>
    </source>
</evidence>
<gene>
    <name evidence="2" type="ORF">Zm00014a_003605</name>
</gene>
<dbReference type="Proteomes" id="UP000251960">
    <property type="component" value="Chromosome 3"/>
</dbReference>